<name>A0A8B7N2K3_HYAAZ</name>
<dbReference type="KEGG" id="hazt:108665427"/>
<feature type="compositionally biased region" description="Polar residues" evidence="1">
    <location>
        <begin position="8"/>
        <end position="19"/>
    </location>
</feature>
<dbReference type="OrthoDB" id="6378913at2759"/>
<organism evidence="2 3">
    <name type="scientific">Hyalella azteca</name>
    <name type="common">Amphipod</name>
    <dbReference type="NCBI Taxonomy" id="294128"/>
    <lineage>
        <taxon>Eukaryota</taxon>
        <taxon>Metazoa</taxon>
        <taxon>Ecdysozoa</taxon>
        <taxon>Arthropoda</taxon>
        <taxon>Crustacea</taxon>
        <taxon>Multicrustacea</taxon>
        <taxon>Malacostraca</taxon>
        <taxon>Eumalacostraca</taxon>
        <taxon>Peracarida</taxon>
        <taxon>Amphipoda</taxon>
        <taxon>Senticaudata</taxon>
        <taxon>Talitrida</taxon>
        <taxon>Talitroidea</taxon>
        <taxon>Hyalellidae</taxon>
        <taxon>Hyalella</taxon>
    </lineage>
</organism>
<dbReference type="RefSeq" id="XP_018007668.2">
    <property type="nucleotide sequence ID" value="XM_018152179.2"/>
</dbReference>
<feature type="region of interest" description="Disordered" evidence="1">
    <location>
        <begin position="282"/>
        <end position="358"/>
    </location>
</feature>
<evidence type="ECO:0000256" key="1">
    <source>
        <dbReference type="SAM" id="MobiDB-lite"/>
    </source>
</evidence>
<dbReference type="Proteomes" id="UP000694843">
    <property type="component" value="Unplaced"/>
</dbReference>
<proteinExistence type="predicted"/>
<feature type="compositionally biased region" description="Low complexity" evidence="1">
    <location>
        <begin position="20"/>
        <end position="31"/>
    </location>
</feature>
<gene>
    <name evidence="3" type="primary">LOC108665427</name>
</gene>
<accession>A0A8B7N2K3</accession>
<feature type="region of interest" description="Disordered" evidence="1">
    <location>
        <begin position="1"/>
        <end position="31"/>
    </location>
</feature>
<keyword evidence="2" id="KW-1185">Reference proteome</keyword>
<evidence type="ECO:0000313" key="3">
    <source>
        <dbReference type="RefSeq" id="XP_018007668.2"/>
    </source>
</evidence>
<dbReference type="AlphaFoldDB" id="A0A8B7N2K3"/>
<evidence type="ECO:0000313" key="2">
    <source>
        <dbReference type="Proteomes" id="UP000694843"/>
    </source>
</evidence>
<reference evidence="3" key="1">
    <citation type="submission" date="2025-08" db="UniProtKB">
        <authorList>
            <consortium name="RefSeq"/>
        </authorList>
    </citation>
    <scope>IDENTIFICATION</scope>
</reference>
<feature type="compositionally biased region" description="Basic and acidic residues" evidence="1">
    <location>
        <begin position="289"/>
        <end position="300"/>
    </location>
</feature>
<dbReference type="GeneID" id="108665427"/>
<feature type="compositionally biased region" description="Basic and acidic residues" evidence="1">
    <location>
        <begin position="323"/>
        <end position="357"/>
    </location>
</feature>
<sequence>MKILDDGSVSSSSRIEYQDSSFKLSSESLPSRPGVIIEDSAAPEKDAAFFMSGQPHDSVRPSRVALATRGSKSPQVRTFGLQKLNSRRVPADRAGVGSRPCSRDFLELPAVLVPVSTLLQSSHDFPRSNGVAHDSTEVLNAGPEVFAANRSVFPGTQNVHSESPHAAHESMHNRATVPITNEETKNSPDNKNSAGNSELAMLLQRIYLEFTSRTQTNSSPILATDERSKIAPTFNRNTPLTSESSTFPDSRAASGGFAALDDRLRPSVNTHAAKNDIRDLGYFSRRRSPHGEDSGGDRSSSKSRVLWSPPFPSKTKHSTSSLFRDEGADEGHSTRSLLRDEGVDEGHSTRRLFRGDGVEDDGFSPTSLRVCGGKFSYIHGDTRSRIIRA</sequence>
<protein>
    <submittedName>
        <fullName evidence="3">Uncharacterized protein LOC108665427</fullName>
    </submittedName>
</protein>
<feature type="region of interest" description="Disordered" evidence="1">
    <location>
        <begin position="214"/>
        <end position="251"/>
    </location>
</feature>
<feature type="compositionally biased region" description="Polar residues" evidence="1">
    <location>
        <begin position="234"/>
        <end position="248"/>
    </location>
</feature>